<dbReference type="Pfam" id="PF01490">
    <property type="entry name" value="Aa_trans"/>
    <property type="match status" value="1"/>
</dbReference>
<name>A0AAD4UZS1_PRUDU</name>
<dbReference type="InterPro" id="IPR044211">
    <property type="entry name" value="PPH_chloroplastic"/>
</dbReference>
<feature type="transmembrane region" description="Helical" evidence="7">
    <location>
        <begin position="274"/>
        <end position="297"/>
    </location>
</feature>
<dbReference type="GO" id="GO:0080124">
    <property type="term" value="F:pheophytinase activity"/>
    <property type="evidence" value="ECO:0007669"/>
    <property type="project" value="InterPro"/>
</dbReference>
<dbReference type="AlphaFoldDB" id="A0AAD4UZS1"/>
<evidence type="ECO:0000259" key="8">
    <source>
        <dbReference type="Pfam" id="PF01490"/>
    </source>
</evidence>
<keyword evidence="10" id="KW-1185">Reference proteome</keyword>
<sequence length="309" mass="35012">MEVLSYSSAPCYDTFNLRWKLIVKSSSSHQFSLLGFRKNIVFGAKFDVRKKFLSCYNLDQPFLKQLNHQGGFRSLDTDENFKHVGPILSSGSSDGYVIKGEENESISETGEPVTKVLIPGLPDESKGESGAPVNSCFWEWKPEFSVHYEKAGCETLGSLPVLFLPGFGVGSFHYEKQLKELGLDFRVRAKQLNGWCVYLYLDDWCILWEDKVCKWRGSNWSLGSCKSAKEQAAMPFFGDFLSICGATGFTPLDFVFPALAYLKARRRPQNTKMYLSLLLLNFAMGGWFSIGAVKFIVEDVKTYKFFHDM</sequence>
<dbReference type="SUPFAM" id="SSF53474">
    <property type="entry name" value="alpha/beta-Hydrolases"/>
    <property type="match status" value="1"/>
</dbReference>
<reference evidence="9 10" key="1">
    <citation type="journal article" date="2022" name="G3 (Bethesda)">
        <title>Whole-genome sequence and methylome profiling of the almond [Prunus dulcis (Mill.) D.A. Webb] cultivar 'Nonpareil'.</title>
        <authorList>
            <person name="D'Amico-Willman K.M."/>
            <person name="Ouma W.Z."/>
            <person name="Meulia T."/>
            <person name="Sideli G.M."/>
            <person name="Gradziel T.M."/>
            <person name="Fresnedo-Ramirez J."/>
        </authorList>
    </citation>
    <scope>NUCLEOTIDE SEQUENCE [LARGE SCALE GENOMIC DNA]</scope>
    <source>
        <strain evidence="9">Clone GOH B32 T37-40</strain>
    </source>
</reference>
<evidence type="ECO:0000256" key="2">
    <source>
        <dbReference type="ARBA" id="ARBA00022448"/>
    </source>
</evidence>
<dbReference type="PANTHER" id="PTHR47280:SF1">
    <property type="entry name" value="PHEOPHYTINASE, CHLOROPLASTIC"/>
    <property type="match status" value="1"/>
</dbReference>
<feature type="transmembrane region" description="Helical" evidence="7">
    <location>
        <begin position="240"/>
        <end position="262"/>
    </location>
</feature>
<evidence type="ECO:0000313" key="9">
    <source>
        <dbReference type="EMBL" id="KAI5315854.1"/>
    </source>
</evidence>
<keyword evidence="4" id="KW-0029">Amino-acid transport</keyword>
<evidence type="ECO:0000256" key="1">
    <source>
        <dbReference type="ARBA" id="ARBA00004370"/>
    </source>
</evidence>
<evidence type="ECO:0000256" key="7">
    <source>
        <dbReference type="SAM" id="Phobius"/>
    </source>
</evidence>
<keyword evidence="3 7" id="KW-0812">Transmembrane</keyword>
<comment type="caution">
    <text evidence="9">The sequence shown here is derived from an EMBL/GenBank/DDBJ whole genome shotgun (WGS) entry which is preliminary data.</text>
</comment>
<accession>A0AAD4UZS1</accession>
<evidence type="ECO:0000256" key="5">
    <source>
        <dbReference type="ARBA" id="ARBA00022989"/>
    </source>
</evidence>
<dbReference type="GO" id="GO:0016020">
    <property type="term" value="C:membrane"/>
    <property type="evidence" value="ECO:0007669"/>
    <property type="project" value="UniProtKB-SubCell"/>
</dbReference>
<keyword evidence="2" id="KW-0813">Transport</keyword>
<dbReference type="InterPro" id="IPR013057">
    <property type="entry name" value="AA_transpt_TM"/>
</dbReference>
<evidence type="ECO:0000313" key="10">
    <source>
        <dbReference type="Proteomes" id="UP001054821"/>
    </source>
</evidence>
<dbReference type="Proteomes" id="UP001054821">
    <property type="component" value="Chromosome 8"/>
</dbReference>
<dbReference type="EMBL" id="JAJFAZ020000008">
    <property type="protein sequence ID" value="KAI5315854.1"/>
    <property type="molecule type" value="Genomic_DNA"/>
</dbReference>
<comment type="subcellular location">
    <subcellularLocation>
        <location evidence="1">Membrane</location>
    </subcellularLocation>
</comment>
<evidence type="ECO:0000256" key="4">
    <source>
        <dbReference type="ARBA" id="ARBA00022970"/>
    </source>
</evidence>
<dbReference type="InterPro" id="IPR029058">
    <property type="entry name" value="AB_hydrolase_fold"/>
</dbReference>
<dbReference type="GO" id="GO:0015996">
    <property type="term" value="P:chlorophyll catabolic process"/>
    <property type="evidence" value="ECO:0007669"/>
    <property type="project" value="InterPro"/>
</dbReference>
<feature type="domain" description="Amino acid transporter transmembrane" evidence="8">
    <location>
        <begin position="233"/>
        <end position="291"/>
    </location>
</feature>
<dbReference type="GO" id="GO:0006865">
    <property type="term" value="P:amino acid transport"/>
    <property type="evidence" value="ECO:0007669"/>
    <property type="project" value="UniProtKB-KW"/>
</dbReference>
<proteinExistence type="predicted"/>
<evidence type="ECO:0000256" key="3">
    <source>
        <dbReference type="ARBA" id="ARBA00022692"/>
    </source>
</evidence>
<evidence type="ECO:0000256" key="6">
    <source>
        <dbReference type="ARBA" id="ARBA00023136"/>
    </source>
</evidence>
<keyword evidence="6 7" id="KW-0472">Membrane</keyword>
<dbReference type="PANTHER" id="PTHR47280">
    <property type="entry name" value="PHEOPHYTINASE, CHLOROPLASTIC"/>
    <property type="match status" value="1"/>
</dbReference>
<protein>
    <recommendedName>
        <fullName evidence="8">Amino acid transporter transmembrane domain-containing protein</fullName>
    </recommendedName>
</protein>
<gene>
    <name evidence="9" type="ORF">L3X38_045030</name>
</gene>
<organism evidence="9 10">
    <name type="scientific">Prunus dulcis</name>
    <name type="common">Almond</name>
    <name type="synonym">Amygdalus dulcis</name>
    <dbReference type="NCBI Taxonomy" id="3755"/>
    <lineage>
        <taxon>Eukaryota</taxon>
        <taxon>Viridiplantae</taxon>
        <taxon>Streptophyta</taxon>
        <taxon>Embryophyta</taxon>
        <taxon>Tracheophyta</taxon>
        <taxon>Spermatophyta</taxon>
        <taxon>Magnoliopsida</taxon>
        <taxon>eudicotyledons</taxon>
        <taxon>Gunneridae</taxon>
        <taxon>Pentapetalae</taxon>
        <taxon>rosids</taxon>
        <taxon>fabids</taxon>
        <taxon>Rosales</taxon>
        <taxon>Rosaceae</taxon>
        <taxon>Amygdaloideae</taxon>
        <taxon>Amygdaleae</taxon>
        <taxon>Prunus</taxon>
    </lineage>
</organism>
<keyword evidence="5 7" id="KW-1133">Transmembrane helix</keyword>
<dbReference type="GO" id="GO:0009507">
    <property type="term" value="C:chloroplast"/>
    <property type="evidence" value="ECO:0007669"/>
    <property type="project" value="TreeGrafter"/>
</dbReference>